<proteinExistence type="inferred from homology"/>
<dbReference type="SUPFAM" id="SSF52540">
    <property type="entry name" value="P-loop containing nucleoside triphosphate hydrolases"/>
    <property type="match status" value="1"/>
</dbReference>
<dbReference type="RefSeq" id="WP_161708757.1">
    <property type="nucleotide sequence ID" value="NZ_JAABLQ010000001.1"/>
</dbReference>
<comment type="pathway">
    <text evidence="2 13">Glycolipid biosynthesis; lipid IV(A) biosynthesis; lipid IV(A) from (3R)-3-hydroxytetradecanoyl-[acyl-carrier-protein] and UDP-N-acetyl-alpha-D-glucosamine: step 6/6.</text>
</comment>
<dbReference type="HAMAP" id="MF_00409">
    <property type="entry name" value="LpxK"/>
    <property type="match status" value="1"/>
</dbReference>
<evidence type="ECO:0000256" key="12">
    <source>
        <dbReference type="ARBA" id="ARBA00029757"/>
    </source>
</evidence>
<dbReference type="GO" id="GO:0009245">
    <property type="term" value="P:lipid A biosynthetic process"/>
    <property type="evidence" value="ECO:0007669"/>
    <property type="project" value="UniProtKB-UniRule"/>
</dbReference>
<dbReference type="NCBIfam" id="TIGR00682">
    <property type="entry name" value="lpxK"/>
    <property type="match status" value="1"/>
</dbReference>
<evidence type="ECO:0000313" key="15">
    <source>
        <dbReference type="Proteomes" id="UP000586722"/>
    </source>
</evidence>
<dbReference type="EC" id="2.7.1.130" evidence="3 13"/>
<evidence type="ECO:0000256" key="1">
    <source>
        <dbReference type="ARBA" id="ARBA00002274"/>
    </source>
</evidence>
<keyword evidence="8 13" id="KW-0547">Nucleotide-binding</keyword>
<dbReference type="Pfam" id="PF02606">
    <property type="entry name" value="LpxK"/>
    <property type="match status" value="1"/>
</dbReference>
<evidence type="ECO:0000256" key="10">
    <source>
        <dbReference type="ARBA" id="ARBA00022840"/>
    </source>
</evidence>
<dbReference type="UniPathway" id="UPA00359">
    <property type="reaction ID" value="UER00482"/>
</dbReference>
<keyword evidence="5 13" id="KW-0444">Lipid biosynthesis</keyword>
<dbReference type="PANTHER" id="PTHR42724">
    <property type="entry name" value="TETRAACYLDISACCHARIDE 4'-KINASE"/>
    <property type="match status" value="1"/>
</dbReference>
<keyword evidence="7 13" id="KW-0808">Transferase</keyword>
<comment type="function">
    <text evidence="1 13">Transfers the gamma-phosphate of ATP to the 4'-position of a tetraacyldisaccharide 1-phosphate intermediate (termed DS-1-P) to form tetraacyldisaccharide 1,4'-bis-phosphate (lipid IVA).</text>
</comment>
<evidence type="ECO:0000256" key="2">
    <source>
        <dbReference type="ARBA" id="ARBA00004870"/>
    </source>
</evidence>
<dbReference type="Proteomes" id="UP000586722">
    <property type="component" value="Unassembled WGS sequence"/>
</dbReference>
<evidence type="ECO:0000256" key="13">
    <source>
        <dbReference type="HAMAP-Rule" id="MF_00409"/>
    </source>
</evidence>
<evidence type="ECO:0000256" key="8">
    <source>
        <dbReference type="ARBA" id="ARBA00022741"/>
    </source>
</evidence>
<dbReference type="GO" id="GO:0005886">
    <property type="term" value="C:plasma membrane"/>
    <property type="evidence" value="ECO:0007669"/>
    <property type="project" value="TreeGrafter"/>
</dbReference>
<evidence type="ECO:0000256" key="9">
    <source>
        <dbReference type="ARBA" id="ARBA00022777"/>
    </source>
</evidence>
<dbReference type="GO" id="GO:0009029">
    <property type="term" value="F:lipid-A 4'-kinase activity"/>
    <property type="evidence" value="ECO:0007669"/>
    <property type="project" value="UniProtKB-UniRule"/>
</dbReference>
<gene>
    <name evidence="13" type="primary">lpxK</name>
    <name evidence="14" type="ORF">GWI72_11925</name>
</gene>
<keyword evidence="15" id="KW-1185">Reference proteome</keyword>
<feature type="binding site" evidence="13">
    <location>
        <begin position="54"/>
        <end position="61"/>
    </location>
    <ligand>
        <name>ATP</name>
        <dbReference type="ChEBI" id="CHEBI:30616"/>
    </ligand>
</feature>
<evidence type="ECO:0000256" key="11">
    <source>
        <dbReference type="ARBA" id="ARBA00023098"/>
    </source>
</evidence>
<keyword evidence="6 13" id="KW-0441">Lipid A biosynthesis</keyword>
<evidence type="ECO:0000256" key="5">
    <source>
        <dbReference type="ARBA" id="ARBA00022516"/>
    </source>
</evidence>
<comment type="caution">
    <text evidence="14">The sequence shown here is derived from an EMBL/GenBank/DDBJ whole genome shotgun (WGS) entry which is preliminary data.</text>
</comment>
<dbReference type="GO" id="GO:0005524">
    <property type="term" value="F:ATP binding"/>
    <property type="evidence" value="ECO:0007669"/>
    <property type="project" value="UniProtKB-UniRule"/>
</dbReference>
<sequence>MKTAPAFWWQPGLSLRAALLAPAALVYGAIAGRRMLARPVYESRLPVVCIGNFTVGGTGKTPFALRLAALLQAGGHRPVFLLRGYGGRERGPLRVDPDHHTSGQVGDEAFLLARAAPTIVAADRAAGARLAETLDADLILMDDGFQNPALHKDLTFALVDAAVGTGNGFVLPAGPLRAPLGSQILRADALVVVGEGDRADPVIHRAARRALPVLRARIEPEDTRRFEGLPVLAYAGIGRPEKFFDTLRRLGADLRETRSFADHHAFREDEARDLITRAEAAGLQLVTTAKDMARIEASDGEIFHWLAKESDVLRVTLAVEPEDRLQQLVADALRRRAFRA</sequence>
<keyword evidence="11 13" id="KW-0443">Lipid metabolism</keyword>
<accession>A0A7X5JA17</accession>
<evidence type="ECO:0000256" key="6">
    <source>
        <dbReference type="ARBA" id="ARBA00022556"/>
    </source>
</evidence>
<name>A0A7X5JA17_9HYPH</name>
<dbReference type="InterPro" id="IPR027417">
    <property type="entry name" value="P-loop_NTPase"/>
</dbReference>
<keyword evidence="9 13" id="KW-0418">Kinase</keyword>
<dbReference type="EMBL" id="JAABLQ010000001">
    <property type="protein sequence ID" value="NBN78976.1"/>
    <property type="molecule type" value="Genomic_DNA"/>
</dbReference>
<evidence type="ECO:0000256" key="7">
    <source>
        <dbReference type="ARBA" id="ARBA00022679"/>
    </source>
</evidence>
<reference evidence="15" key="1">
    <citation type="submission" date="2020-01" db="EMBL/GenBank/DDBJ databases">
        <authorList>
            <person name="Fang Y."/>
            <person name="Sun R."/>
            <person name="Nie L."/>
            <person name="He J."/>
            <person name="Hao L."/>
            <person name="Wang L."/>
            <person name="Su S."/>
            <person name="Lv E."/>
            <person name="Zhang Z."/>
            <person name="Xie R."/>
            <person name="Liu H."/>
        </authorList>
    </citation>
    <scope>NUCLEOTIDE SEQUENCE [LARGE SCALE GENOMIC DNA]</scope>
    <source>
        <strain evidence="15">XCT-53</strain>
    </source>
</reference>
<evidence type="ECO:0000256" key="3">
    <source>
        <dbReference type="ARBA" id="ARBA00012071"/>
    </source>
</evidence>
<evidence type="ECO:0000256" key="4">
    <source>
        <dbReference type="ARBA" id="ARBA00016436"/>
    </source>
</evidence>
<dbReference type="GO" id="GO:0009244">
    <property type="term" value="P:lipopolysaccharide core region biosynthetic process"/>
    <property type="evidence" value="ECO:0007669"/>
    <property type="project" value="TreeGrafter"/>
</dbReference>
<comment type="similarity">
    <text evidence="13">Belongs to the LpxK family.</text>
</comment>
<evidence type="ECO:0000313" key="14">
    <source>
        <dbReference type="EMBL" id="NBN78976.1"/>
    </source>
</evidence>
<organism evidence="14 15">
    <name type="scientific">Pannonibacter tanglangensis</name>
    <dbReference type="NCBI Taxonomy" id="2750084"/>
    <lineage>
        <taxon>Bacteria</taxon>
        <taxon>Pseudomonadati</taxon>
        <taxon>Pseudomonadota</taxon>
        <taxon>Alphaproteobacteria</taxon>
        <taxon>Hyphomicrobiales</taxon>
        <taxon>Stappiaceae</taxon>
        <taxon>Pannonibacter</taxon>
    </lineage>
</organism>
<keyword evidence="10 13" id="KW-0067">ATP-binding</keyword>
<dbReference type="PANTHER" id="PTHR42724:SF1">
    <property type="entry name" value="TETRAACYLDISACCHARIDE 4'-KINASE, MITOCHONDRIAL-RELATED"/>
    <property type="match status" value="1"/>
</dbReference>
<dbReference type="AlphaFoldDB" id="A0A7X5JA17"/>
<comment type="catalytic activity">
    <reaction evidence="13">
        <text>a lipid A disaccharide + ATP = a lipid IVA + ADP + H(+)</text>
        <dbReference type="Rhea" id="RHEA:67840"/>
        <dbReference type="ChEBI" id="CHEBI:15378"/>
        <dbReference type="ChEBI" id="CHEBI:30616"/>
        <dbReference type="ChEBI" id="CHEBI:176343"/>
        <dbReference type="ChEBI" id="CHEBI:176425"/>
        <dbReference type="ChEBI" id="CHEBI:456216"/>
        <dbReference type="EC" id="2.7.1.130"/>
    </reaction>
</comment>
<protein>
    <recommendedName>
        <fullName evidence="4 13">Tetraacyldisaccharide 4'-kinase</fullName>
        <ecNumber evidence="3 13">2.7.1.130</ecNumber>
    </recommendedName>
    <alternativeName>
        <fullName evidence="12 13">Lipid A 4'-kinase</fullName>
    </alternativeName>
</protein>
<dbReference type="InterPro" id="IPR003758">
    <property type="entry name" value="LpxK"/>
</dbReference>